<dbReference type="EMBL" id="FNAH01000003">
    <property type="protein sequence ID" value="SDE01673.1"/>
    <property type="molecule type" value="Genomic_DNA"/>
</dbReference>
<gene>
    <name evidence="1" type="ORF">SAMN05421538_103254</name>
</gene>
<accession>A0A1G6ZH01</accession>
<keyword evidence="2" id="KW-1185">Reference proteome</keyword>
<dbReference type="Proteomes" id="UP000199344">
    <property type="component" value="Unassembled WGS sequence"/>
</dbReference>
<sequence>MTGRIIAVRHLAVAISGNNIHRMAGQDHPIQGRKT</sequence>
<evidence type="ECO:0000313" key="1">
    <source>
        <dbReference type="EMBL" id="SDE01673.1"/>
    </source>
</evidence>
<reference evidence="1 2" key="1">
    <citation type="submission" date="2016-10" db="EMBL/GenBank/DDBJ databases">
        <authorList>
            <person name="de Groot N.N."/>
        </authorList>
    </citation>
    <scope>NUCLEOTIDE SEQUENCE [LARGE SCALE GENOMIC DNA]</scope>
    <source>
        <strain evidence="1 2">DSM 22220</strain>
    </source>
</reference>
<dbReference type="AlphaFoldDB" id="A0A1G6ZH01"/>
<proteinExistence type="predicted"/>
<organism evidence="1 2">
    <name type="scientific">Paracoccus isoporae</name>
    <dbReference type="NCBI Taxonomy" id="591205"/>
    <lineage>
        <taxon>Bacteria</taxon>
        <taxon>Pseudomonadati</taxon>
        <taxon>Pseudomonadota</taxon>
        <taxon>Alphaproteobacteria</taxon>
        <taxon>Rhodobacterales</taxon>
        <taxon>Paracoccaceae</taxon>
        <taxon>Paracoccus</taxon>
    </lineage>
</organism>
<evidence type="ECO:0000313" key="2">
    <source>
        <dbReference type="Proteomes" id="UP000199344"/>
    </source>
</evidence>
<protein>
    <submittedName>
        <fullName evidence="1">Uncharacterized protein</fullName>
    </submittedName>
</protein>
<name>A0A1G6ZH01_9RHOB</name>